<feature type="domain" description="SGNH hydrolase-type esterase" evidence="2">
    <location>
        <begin position="2"/>
        <end position="176"/>
    </location>
</feature>
<organism evidence="3 4">
    <name type="scientific">Aeromicrobium alkaliterrae</name>
    <dbReference type="NCBI Taxonomy" id="302168"/>
    <lineage>
        <taxon>Bacteria</taxon>
        <taxon>Bacillati</taxon>
        <taxon>Actinomycetota</taxon>
        <taxon>Actinomycetes</taxon>
        <taxon>Propionibacteriales</taxon>
        <taxon>Nocardioidaceae</taxon>
        <taxon>Aeromicrobium</taxon>
    </lineage>
</organism>
<name>A0ABP4VXA6_9ACTN</name>
<accession>A0ABP4VXA6</accession>
<dbReference type="CDD" id="cd01832">
    <property type="entry name" value="SGNH_hydrolase_like_1"/>
    <property type="match status" value="1"/>
</dbReference>
<gene>
    <name evidence="3" type="ORF">GCM10009710_21310</name>
</gene>
<keyword evidence="3" id="KW-0378">Hydrolase</keyword>
<dbReference type="Gene3D" id="3.40.50.1110">
    <property type="entry name" value="SGNH hydrolase"/>
    <property type="match status" value="1"/>
</dbReference>
<evidence type="ECO:0000313" key="4">
    <source>
        <dbReference type="Proteomes" id="UP001501057"/>
    </source>
</evidence>
<reference evidence="4" key="1">
    <citation type="journal article" date="2019" name="Int. J. Syst. Evol. Microbiol.">
        <title>The Global Catalogue of Microorganisms (GCM) 10K type strain sequencing project: providing services to taxonomists for standard genome sequencing and annotation.</title>
        <authorList>
            <consortium name="The Broad Institute Genomics Platform"/>
            <consortium name="The Broad Institute Genome Sequencing Center for Infectious Disease"/>
            <person name="Wu L."/>
            <person name="Ma J."/>
        </authorList>
    </citation>
    <scope>NUCLEOTIDE SEQUENCE [LARGE SCALE GENOMIC DNA]</scope>
    <source>
        <strain evidence="4">JCM 13518</strain>
    </source>
</reference>
<proteinExistence type="predicted"/>
<dbReference type="GO" id="GO:0016787">
    <property type="term" value="F:hydrolase activity"/>
    <property type="evidence" value="ECO:0007669"/>
    <property type="project" value="UniProtKB-KW"/>
</dbReference>
<evidence type="ECO:0000259" key="2">
    <source>
        <dbReference type="Pfam" id="PF13472"/>
    </source>
</evidence>
<comment type="caution">
    <text evidence="3">The sequence shown here is derived from an EMBL/GenBank/DDBJ whole genome shotgun (WGS) entry which is preliminary data.</text>
</comment>
<dbReference type="SUPFAM" id="SSF52266">
    <property type="entry name" value="SGNH hydrolase"/>
    <property type="match status" value="1"/>
</dbReference>
<protein>
    <submittedName>
        <fullName evidence="3">SGNH/GDSL hydrolase family protein</fullName>
    </submittedName>
</protein>
<evidence type="ECO:0000313" key="3">
    <source>
        <dbReference type="EMBL" id="GAA1740848.1"/>
    </source>
</evidence>
<dbReference type="PANTHER" id="PTHR43784:SF2">
    <property type="entry name" value="GDSL-LIKE LIPASE_ACYLHYDROLASE, PUTATIVE (AFU_ORTHOLOGUE AFUA_2G00820)-RELATED"/>
    <property type="match status" value="1"/>
</dbReference>
<dbReference type="Proteomes" id="UP001501057">
    <property type="component" value="Unassembled WGS sequence"/>
</dbReference>
<dbReference type="InterPro" id="IPR013830">
    <property type="entry name" value="SGNH_hydro"/>
</dbReference>
<dbReference type="InterPro" id="IPR036514">
    <property type="entry name" value="SGNH_hydro_sf"/>
</dbReference>
<evidence type="ECO:0000256" key="1">
    <source>
        <dbReference type="SAM" id="MobiDB-lite"/>
    </source>
</evidence>
<dbReference type="InterPro" id="IPR053140">
    <property type="entry name" value="GDSL_Rv0518-like"/>
</dbReference>
<feature type="region of interest" description="Disordered" evidence="1">
    <location>
        <begin position="254"/>
        <end position="303"/>
    </location>
</feature>
<keyword evidence="4" id="KW-1185">Reference proteome</keyword>
<dbReference type="EMBL" id="BAAAME010000004">
    <property type="protein sequence ID" value="GAA1740848.1"/>
    <property type="molecule type" value="Genomic_DNA"/>
</dbReference>
<dbReference type="PANTHER" id="PTHR43784">
    <property type="entry name" value="GDSL-LIKE LIPASE/ACYLHYDROLASE, PUTATIVE (AFU_ORTHOLOGUE AFUA_2G00820)-RELATED"/>
    <property type="match status" value="1"/>
</dbReference>
<dbReference type="Pfam" id="PF13472">
    <property type="entry name" value="Lipase_GDSL_2"/>
    <property type="match status" value="1"/>
</dbReference>
<sequence>MALGDSFTEGMGDPDPLLPNGVRGWADRVAEQMSVATPGVQYANLAIRGKRLDQIVSEQLGPALALRPDLVAMFAGVNDLMHLRVRMDELMAVYEDVVARVRATGARVLLFTISDPEPVWVFRPFRGRIAIYNELVRKIARKHGATVVDLWDVLDLGERRLWGDDRLHLATPGHEIVAGAVCEAIGIPHTLTIEPAATVARTRRQRVAWLMRHAVPWFFRRVRGRSLGDGLTPRYPALTPPVLPAGAVAMELPSSLTPCDSADSSPSETPSPKASATPIPDAPTGFAGGPTDLPPPSRSTIPS</sequence>
<feature type="compositionally biased region" description="Polar residues" evidence="1">
    <location>
        <begin position="254"/>
        <end position="274"/>
    </location>
</feature>